<dbReference type="InterPro" id="IPR017853">
    <property type="entry name" value="GH"/>
</dbReference>
<gene>
    <name evidence="12" type="primary">yesZ</name>
    <name evidence="12" type="ORF">J21TS3_35760</name>
</gene>
<comment type="similarity">
    <text evidence="2 8">Belongs to the glycosyl hydrolase 42 family.</text>
</comment>
<dbReference type="InterPro" id="IPR013529">
    <property type="entry name" value="Glyco_hydro_42_N"/>
</dbReference>
<protein>
    <recommendedName>
        <fullName evidence="3 8">Beta-galactosidase</fullName>
        <shortName evidence="8">Beta-gal</shortName>
        <ecNumber evidence="3 8">3.2.1.23</ecNumber>
    </recommendedName>
</protein>
<comment type="catalytic activity">
    <reaction evidence="1 8">
        <text>Hydrolysis of terminal non-reducing beta-D-galactose residues in beta-D-galactosides.</text>
        <dbReference type="EC" id="3.2.1.23"/>
    </reaction>
</comment>
<dbReference type="SUPFAM" id="SSF52317">
    <property type="entry name" value="Class I glutamine amidotransferase-like"/>
    <property type="match status" value="1"/>
</dbReference>
<evidence type="ECO:0000259" key="9">
    <source>
        <dbReference type="Pfam" id="PF02449"/>
    </source>
</evidence>
<feature type="domain" description="Glycoside hydrolase family 42 N-terminal" evidence="9">
    <location>
        <begin position="11"/>
        <end position="373"/>
    </location>
</feature>
<dbReference type="RefSeq" id="WP_281422511.1">
    <property type="nucleotide sequence ID" value="NZ_BORW01000021.1"/>
</dbReference>
<reference evidence="12 13" key="1">
    <citation type="submission" date="2021-03" db="EMBL/GenBank/DDBJ databases">
        <title>Antimicrobial resistance genes in bacteria isolated from Japanese honey, and their potential for conferring macrolide and lincosamide resistance in the American foulbrood pathogen Paenibacillus larvae.</title>
        <authorList>
            <person name="Okamoto M."/>
            <person name="Kumagai M."/>
            <person name="Kanamori H."/>
            <person name="Takamatsu D."/>
        </authorList>
    </citation>
    <scope>NUCLEOTIDE SEQUENCE [LARGE SCALE GENOMIC DNA]</scope>
    <source>
        <strain evidence="12 13">J21TS3</strain>
    </source>
</reference>
<dbReference type="Gene3D" id="3.40.50.880">
    <property type="match status" value="1"/>
</dbReference>
<dbReference type="PANTHER" id="PTHR36447">
    <property type="entry name" value="BETA-GALACTOSIDASE GANA"/>
    <property type="match status" value="1"/>
</dbReference>
<evidence type="ECO:0000313" key="13">
    <source>
        <dbReference type="Proteomes" id="UP000680638"/>
    </source>
</evidence>
<keyword evidence="4" id="KW-0479">Metal-binding</keyword>
<dbReference type="Gene3D" id="3.20.20.80">
    <property type="entry name" value="Glycosidases"/>
    <property type="match status" value="1"/>
</dbReference>
<dbReference type="PIRSF" id="PIRSF001084">
    <property type="entry name" value="B-galactosidase"/>
    <property type="match status" value="1"/>
</dbReference>
<dbReference type="EC" id="3.2.1.23" evidence="3 8"/>
<dbReference type="InterPro" id="IPR029062">
    <property type="entry name" value="Class_I_gatase-like"/>
</dbReference>
<dbReference type="Pfam" id="PF08532">
    <property type="entry name" value="Glyco_hydro_42M"/>
    <property type="match status" value="1"/>
</dbReference>
<evidence type="ECO:0000256" key="1">
    <source>
        <dbReference type="ARBA" id="ARBA00001412"/>
    </source>
</evidence>
<dbReference type="EMBL" id="BORW01000021">
    <property type="protein sequence ID" value="GIO68755.1"/>
    <property type="molecule type" value="Genomic_DNA"/>
</dbReference>
<dbReference type="Pfam" id="PF02449">
    <property type="entry name" value="Glyco_hydro_42"/>
    <property type="match status" value="1"/>
</dbReference>
<name>A0ABQ4LZP6_9BACL</name>
<dbReference type="CDD" id="cd03143">
    <property type="entry name" value="A4_beta-galactosidase_middle_domain"/>
    <property type="match status" value="1"/>
</dbReference>
<feature type="domain" description="Beta-galactosidase trimerisation" evidence="10">
    <location>
        <begin position="388"/>
        <end position="584"/>
    </location>
</feature>
<evidence type="ECO:0000256" key="4">
    <source>
        <dbReference type="ARBA" id="ARBA00022723"/>
    </source>
</evidence>
<dbReference type="SUPFAM" id="SSF51445">
    <property type="entry name" value="(Trans)glycosidases"/>
    <property type="match status" value="1"/>
</dbReference>
<dbReference type="Pfam" id="PF08533">
    <property type="entry name" value="Glyco_hydro_42C"/>
    <property type="match status" value="1"/>
</dbReference>
<evidence type="ECO:0000256" key="7">
    <source>
        <dbReference type="ARBA" id="ARBA00023295"/>
    </source>
</evidence>
<evidence type="ECO:0000256" key="3">
    <source>
        <dbReference type="ARBA" id="ARBA00012756"/>
    </source>
</evidence>
<accession>A0ABQ4LZP6</accession>
<dbReference type="PANTHER" id="PTHR36447:SF2">
    <property type="entry name" value="BETA-GALACTOSIDASE YESZ"/>
    <property type="match status" value="1"/>
</dbReference>
<proteinExistence type="inferred from homology"/>
<dbReference type="Proteomes" id="UP000680638">
    <property type="component" value="Unassembled WGS sequence"/>
</dbReference>
<evidence type="ECO:0000259" key="10">
    <source>
        <dbReference type="Pfam" id="PF08532"/>
    </source>
</evidence>
<evidence type="ECO:0000256" key="8">
    <source>
        <dbReference type="PIRNR" id="PIRNR001084"/>
    </source>
</evidence>
<evidence type="ECO:0000259" key="11">
    <source>
        <dbReference type="Pfam" id="PF08533"/>
    </source>
</evidence>
<dbReference type="InterPro" id="IPR013739">
    <property type="entry name" value="Beta_galactosidase_C"/>
</dbReference>
<organism evidence="12 13">
    <name type="scientific">Paenibacillus cookii</name>
    <dbReference type="NCBI Taxonomy" id="157839"/>
    <lineage>
        <taxon>Bacteria</taxon>
        <taxon>Bacillati</taxon>
        <taxon>Bacillota</taxon>
        <taxon>Bacilli</taxon>
        <taxon>Bacillales</taxon>
        <taxon>Paenibacillaceae</taxon>
        <taxon>Paenibacillus</taxon>
    </lineage>
</organism>
<dbReference type="InterPro" id="IPR003476">
    <property type="entry name" value="Glyco_hydro_42"/>
</dbReference>
<evidence type="ECO:0000313" key="12">
    <source>
        <dbReference type="EMBL" id="GIO68755.1"/>
    </source>
</evidence>
<keyword evidence="6" id="KW-0862">Zinc</keyword>
<keyword evidence="13" id="KW-1185">Reference proteome</keyword>
<keyword evidence="5 8" id="KW-0378">Hydrolase</keyword>
<feature type="domain" description="Beta-galactosidase C-terminal" evidence="11">
    <location>
        <begin position="603"/>
        <end position="658"/>
    </location>
</feature>
<evidence type="ECO:0000256" key="5">
    <source>
        <dbReference type="ARBA" id="ARBA00022801"/>
    </source>
</evidence>
<comment type="caution">
    <text evidence="12">The sequence shown here is derived from an EMBL/GenBank/DDBJ whole genome shotgun (WGS) entry which is preliminary data.</text>
</comment>
<dbReference type="InterPro" id="IPR013738">
    <property type="entry name" value="Beta_galactosidase_Trimer"/>
</dbReference>
<sequence length="667" mass="73300">MLKKLYHGAAFYPELWDGEVVRRDIRLMAETGVNVVRIGEFLWSTIEPAEGQIDVTPLADVIGRLHAAGIDTILCTPTATPPIWYSHGHPERLFVNAEGMALGHGSRQHACTNHPVFREKAAIIIERLARELGRLPGVIGWQLDNEFKAHVSECMCAECRRLWHAWLEKRYGTVDRLNELWGTRVWSESYNAFDQVPQPGPTPFLHNASLQTMYRLFSMEKIAEFADEKAAIIRRYSDAPITHNSSVAFHLDNERLFRHLDFASLDTYASSAHYAAYLLNCDLFRNFKPGRPFWIMETSPSHAGSIASSGVPHPNGYLAAEAVAAYALGAEGFCYWLWRQQRAGSEQPHGAVVSAWGQPGIGYRNVLQAERARQAIEPHIIATRPAQAQVAITYSDKAKAFLATESHGKLRHRGLVSGAYERVLRTGMHRDLVPEGTSLEGYKLLWTPFVPHLSSDLIERSLAFVENGGIWIVGPLTSIRTEEHTVPTDAGLGGLEPFAGAETVFTYAMDGTGTLGEAFGMKAPLSLWSTVFEVSEAISMGNLSGGPSPGLSFLTEVKRGKGKLVLLGSMPAGDDGNEMLERMLIHYGNEANVTRRADTTKGTIVAPRVSETEELWVIVNMNGEGGSVTLPHEGTDKISGAIVSAGKLEVGPYEYRVIAFPAAASLQ</sequence>
<keyword evidence="7 8" id="KW-0326">Glycosidase</keyword>
<evidence type="ECO:0000256" key="2">
    <source>
        <dbReference type="ARBA" id="ARBA00005940"/>
    </source>
</evidence>
<evidence type="ECO:0000256" key="6">
    <source>
        <dbReference type="ARBA" id="ARBA00022833"/>
    </source>
</evidence>